<keyword evidence="4" id="KW-0732">Signal</keyword>
<comment type="subcellular location">
    <subcellularLocation>
        <location evidence="1">Membrane</location>
        <topology evidence="1">Multi-pass membrane protein</topology>
    </subcellularLocation>
</comment>
<name>A0AAW0UD29_SCYPA</name>
<gene>
    <name evidence="10" type="ORF">O3P69_005063</name>
</gene>
<dbReference type="EMBL" id="JARAKH010000015">
    <property type="protein sequence ID" value="KAK8396831.1"/>
    <property type="molecule type" value="Genomic_DNA"/>
</dbReference>
<evidence type="ECO:0000256" key="2">
    <source>
        <dbReference type="ARBA" id="ARBA00022553"/>
    </source>
</evidence>
<comment type="caution">
    <text evidence="10">The sequence shown here is derived from an EMBL/GenBank/DDBJ whole genome shotgun (WGS) entry which is preliminary data.</text>
</comment>
<keyword evidence="3 8" id="KW-0812">Transmembrane</keyword>
<feature type="transmembrane region" description="Helical" evidence="8">
    <location>
        <begin position="279"/>
        <end position="300"/>
    </location>
</feature>
<evidence type="ECO:0000256" key="7">
    <source>
        <dbReference type="SAM" id="MobiDB-lite"/>
    </source>
</evidence>
<dbReference type="PANTHER" id="PTHR35578">
    <property type="entry name" value="PROLINE-RICH TRANSMEMBRANE PROTEIN 4-RELATED"/>
    <property type="match status" value="1"/>
</dbReference>
<keyword evidence="5 8" id="KW-1133">Transmembrane helix</keyword>
<dbReference type="AlphaFoldDB" id="A0AAW0UD29"/>
<sequence>MNISTLRLAAGDSRGTRTARLRATRGRAGSGPAGARVSRAMCGRHRAAWAALALCLWSSVVWVGAGEGRRTRLVTKAAGKEEGEALPRPGASTREREIAAIFRGVAYGAPTTTTSSTTSSTTTTATSTSASTTIHPAATSPPLRRRQEGGDVQVPAARDGPGHSASRRDEEQRGGGGSSAAPPVAGGASVVNSTAVSLGPVWSARVYLTGGLFGAVGVAALCLMPRAAAASPLLAAPHHFALHLLVLAAAACRCLHLLHAAPHLTPALPPALLTAAEEGAWPLLTAALAVVVGGALRAWVTPARPRMALVLAGAAAAHLASLAVTHVGVVLLQAPYEPLSVAASAVAIAFGAGVGMAGLWAVWPLGRGRSAMGELQELGGDSCSGPAPPTHLLGAAAFLQLLLAGARLYFLATPPSLTPAWAWWFRATLPHALELVVGALLLAAAACTSQPAGVAACGCCQKRTAEVVHPSAVKMVHPLGVYTVEEVAAAPPKNQQARTLAALSVTGAPKLKHRDHKSLDYVTSDFQLVWSHVRPLAAPHAAHDGDAQDDFLTLAPDKQPDLPRAHLLPLAPAGVLGPEVFTCSLPSYRLYAAAAGTPYHGRGGAAAPPMRHSATLSRGSSGRVYSSPQASLRASRSWDELSTSHIYEEPQRAASGSVEEALSDLSDLLTDCPSDPASPDPAPR</sequence>
<reference evidence="10 11" key="1">
    <citation type="submission" date="2023-03" db="EMBL/GenBank/DDBJ databases">
        <title>High-quality genome of Scylla paramamosain provides insights in environmental adaptation.</title>
        <authorList>
            <person name="Zhang L."/>
        </authorList>
    </citation>
    <scope>NUCLEOTIDE SEQUENCE [LARGE SCALE GENOMIC DNA]</scope>
    <source>
        <strain evidence="10">LZ_2023a</strain>
        <tissue evidence="10">Muscle</tissue>
    </source>
</reference>
<keyword evidence="6 8" id="KW-0472">Membrane</keyword>
<feature type="region of interest" description="Disordered" evidence="7">
    <location>
        <begin position="649"/>
        <end position="684"/>
    </location>
</feature>
<organism evidence="10 11">
    <name type="scientific">Scylla paramamosain</name>
    <name type="common">Mud crab</name>
    <dbReference type="NCBI Taxonomy" id="85552"/>
    <lineage>
        <taxon>Eukaryota</taxon>
        <taxon>Metazoa</taxon>
        <taxon>Ecdysozoa</taxon>
        <taxon>Arthropoda</taxon>
        <taxon>Crustacea</taxon>
        <taxon>Multicrustacea</taxon>
        <taxon>Malacostraca</taxon>
        <taxon>Eumalacostraca</taxon>
        <taxon>Eucarida</taxon>
        <taxon>Decapoda</taxon>
        <taxon>Pleocyemata</taxon>
        <taxon>Brachyura</taxon>
        <taxon>Eubrachyura</taxon>
        <taxon>Portunoidea</taxon>
        <taxon>Portunidae</taxon>
        <taxon>Portuninae</taxon>
        <taxon>Scylla</taxon>
    </lineage>
</organism>
<keyword evidence="2" id="KW-0597">Phosphoprotein</keyword>
<feature type="transmembrane region" description="Helical" evidence="8">
    <location>
        <begin position="341"/>
        <end position="363"/>
    </location>
</feature>
<feature type="domain" description="Proline-rich transmembrane protein 3/4" evidence="9">
    <location>
        <begin position="197"/>
        <end position="462"/>
    </location>
</feature>
<feature type="transmembrane region" description="Helical" evidence="8">
    <location>
        <begin position="206"/>
        <end position="228"/>
    </location>
</feature>
<feature type="compositionally biased region" description="Low complexity" evidence="7">
    <location>
        <begin position="109"/>
        <end position="142"/>
    </location>
</feature>
<dbReference type="PANTHER" id="PTHR35578:SF6">
    <property type="entry name" value="PROLINE-RICH TRANSMEMBRANE PROTEIN 4"/>
    <property type="match status" value="1"/>
</dbReference>
<dbReference type="Proteomes" id="UP001487740">
    <property type="component" value="Unassembled WGS sequence"/>
</dbReference>
<feature type="transmembrane region" description="Helical" evidence="8">
    <location>
        <begin position="47"/>
        <end position="65"/>
    </location>
</feature>
<protein>
    <recommendedName>
        <fullName evidence="9">Proline-rich transmembrane protein 3/4 domain-containing protein</fullName>
    </recommendedName>
</protein>
<evidence type="ECO:0000256" key="6">
    <source>
        <dbReference type="ARBA" id="ARBA00023136"/>
    </source>
</evidence>
<evidence type="ECO:0000256" key="4">
    <source>
        <dbReference type="ARBA" id="ARBA00022729"/>
    </source>
</evidence>
<accession>A0AAW0UD29</accession>
<evidence type="ECO:0000313" key="10">
    <source>
        <dbReference type="EMBL" id="KAK8396831.1"/>
    </source>
</evidence>
<keyword evidence="11" id="KW-1185">Reference proteome</keyword>
<dbReference type="InterPro" id="IPR052836">
    <property type="entry name" value="PRRT_domain-containing"/>
</dbReference>
<evidence type="ECO:0000256" key="5">
    <source>
        <dbReference type="ARBA" id="ARBA00022989"/>
    </source>
</evidence>
<dbReference type="Pfam" id="PF25987">
    <property type="entry name" value="PRRT3"/>
    <property type="match status" value="1"/>
</dbReference>
<evidence type="ECO:0000256" key="8">
    <source>
        <dbReference type="SAM" id="Phobius"/>
    </source>
</evidence>
<evidence type="ECO:0000256" key="3">
    <source>
        <dbReference type="ARBA" id="ARBA00022692"/>
    </source>
</evidence>
<feature type="transmembrane region" description="Helical" evidence="8">
    <location>
        <begin position="307"/>
        <end position="329"/>
    </location>
</feature>
<dbReference type="InterPro" id="IPR059081">
    <property type="entry name" value="PRRT3-4"/>
</dbReference>
<proteinExistence type="predicted"/>
<evidence type="ECO:0000313" key="11">
    <source>
        <dbReference type="Proteomes" id="UP001487740"/>
    </source>
</evidence>
<feature type="compositionally biased region" description="Polar residues" evidence="7">
    <location>
        <begin position="614"/>
        <end position="631"/>
    </location>
</feature>
<feature type="region of interest" description="Disordered" evidence="7">
    <location>
        <begin position="602"/>
        <end position="631"/>
    </location>
</feature>
<evidence type="ECO:0000256" key="1">
    <source>
        <dbReference type="ARBA" id="ARBA00004141"/>
    </source>
</evidence>
<evidence type="ECO:0000259" key="9">
    <source>
        <dbReference type="Pfam" id="PF25987"/>
    </source>
</evidence>
<feature type="region of interest" description="Disordered" evidence="7">
    <location>
        <begin position="109"/>
        <end position="185"/>
    </location>
</feature>